<proteinExistence type="predicted"/>
<keyword evidence="2" id="KW-0963">Cytoplasm</keyword>
<accession>A0A2H9ZWB4</accession>
<keyword evidence="3" id="KW-0479">Metal-binding</keyword>
<dbReference type="STRING" id="1088818.A0A2H9ZWB4"/>
<dbReference type="OrthoDB" id="302966at2759"/>
<dbReference type="EC" id="3.6.4.-" evidence="9"/>
<dbReference type="PANTHER" id="PTHR12983">
    <property type="entry name" value="RING FINGER 10 FAMILY MEMBER"/>
    <property type="match status" value="1"/>
</dbReference>
<dbReference type="GO" id="GO:0008270">
    <property type="term" value="F:zinc ion binding"/>
    <property type="evidence" value="ECO:0007669"/>
    <property type="project" value="UniProtKB-KW"/>
</dbReference>
<dbReference type="Gene3D" id="3.30.40.10">
    <property type="entry name" value="Zinc/RING finger domain, C3HC4 (zinc finger)"/>
    <property type="match status" value="1"/>
</dbReference>
<keyword evidence="9" id="KW-0378">Hydrolase</keyword>
<evidence type="ECO:0000256" key="1">
    <source>
        <dbReference type="ARBA" id="ARBA00004496"/>
    </source>
</evidence>
<keyword evidence="4 6" id="KW-0863">Zinc-finger</keyword>
<evidence type="ECO:0000313" key="9">
    <source>
        <dbReference type="EMBL" id="PKA47599.1"/>
    </source>
</evidence>
<keyword evidence="5" id="KW-0862">Zinc</keyword>
<evidence type="ECO:0000256" key="4">
    <source>
        <dbReference type="ARBA" id="ARBA00022771"/>
    </source>
</evidence>
<dbReference type="InterPro" id="IPR018957">
    <property type="entry name" value="Znf_C3HC4_RING-type"/>
</dbReference>
<feature type="domain" description="RING-type" evidence="8">
    <location>
        <begin position="245"/>
        <end position="291"/>
    </location>
</feature>
<dbReference type="EMBL" id="KZ453122">
    <property type="protein sequence ID" value="PKA47599.1"/>
    <property type="molecule type" value="Genomic_DNA"/>
</dbReference>
<evidence type="ECO:0000259" key="8">
    <source>
        <dbReference type="PROSITE" id="PS50089"/>
    </source>
</evidence>
<evidence type="ECO:0000256" key="5">
    <source>
        <dbReference type="ARBA" id="ARBA00022833"/>
    </source>
</evidence>
<dbReference type="GO" id="GO:0016787">
    <property type="term" value="F:hydrolase activity"/>
    <property type="evidence" value="ECO:0007669"/>
    <property type="project" value="UniProtKB-KW"/>
</dbReference>
<keyword evidence="10" id="KW-1185">Reference proteome</keyword>
<dbReference type="SMART" id="SM00184">
    <property type="entry name" value="RING"/>
    <property type="match status" value="1"/>
</dbReference>
<dbReference type="InterPro" id="IPR013083">
    <property type="entry name" value="Znf_RING/FYVE/PHD"/>
</dbReference>
<dbReference type="InterPro" id="IPR039739">
    <property type="entry name" value="MAG2/RNF10"/>
</dbReference>
<evidence type="ECO:0000256" key="3">
    <source>
        <dbReference type="ARBA" id="ARBA00022723"/>
    </source>
</evidence>
<dbReference type="GO" id="GO:0045944">
    <property type="term" value="P:positive regulation of transcription by RNA polymerase II"/>
    <property type="evidence" value="ECO:0007669"/>
    <property type="project" value="TreeGrafter"/>
</dbReference>
<reference evidence="9 10" key="1">
    <citation type="journal article" date="2017" name="Nature">
        <title>The Apostasia genome and the evolution of orchids.</title>
        <authorList>
            <person name="Zhang G.Q."/>
            <person name="Liu K.W."/>
            <person name="Li Z."/>
            <person name="Lohaus R."/>
            <person name="Hsiao Y.Y."/>
            <person name="Niu S.C."/>
            <person name="Wang J.Y."/>
            <person name="Lin Y.C."/>
            <person name="Xu Q."/>
            <person name="Chen L.J."/>
            <person name="Yoshida K."/>
            <person name="Fujiwara S."/>
            <person name="Wang Z.W."/>
            <person name="Zhang Y.Q."/>
            <person name="Mitsuda N."/>
            <person name="Wang M."/>
            <person name="Liu G.H."/>
            <person name="Pecoraro L."/>
            <person name="Huang H.X."/>
            <person name="Xiao X.J."/>
            <person name="Lin M."/>
            <person name="Wu X.Y."/>
            <person name="Wu W.L."/>
            <person name="Chen Y.Y."/>
            <person name="Chang S.B."/>
            <person name="Sakamoto S."/>
            <person name="Ohme-Takagi M."/>
            <person name="Yagi M."/>
            <person name="Zeng S.J."/>
            <person name="Shen C.Y."/>
            <person name="Yeh C.M."/>
            <person name="Luo Y.B."/>
            <person name="Tsai W.C."/>
            <person name="Van de Peer Y."/>
            <person name="Liu Z.J."/>
        </authorList>
    </citation>
    <scope>NUCLEOTIDE SEQUENCE [LARGE SCALE GENOMIC DNA]</scope>
    <source>
        <strain evidence="10">cv. Shenzhen</strain>
        <tissue evidence="9">Stem</tissue>
    </source>
</reference>
<evidence type="ECO:0000256" key="7">
    <source>
        <dbReference type="SAM" id="MobiDB-lite"/>
    </source>
</evidence>
<dbReference type="InterPro" id="IPR017907">
    <property type="entry name" value="Znf_RING_CS"/>
</dbReference>
<dbReference type="SUPFAM" id="SSF57850">
    <property type="entry name" value="RING/U-box"/>
    <property type="match status" value="1"/>
</dbReference>
<evidence type="ECO:0000256" key="2">
    <source>
        <dbReference type="ARBA" id="ARBA00022490"/>
    </source>
</evidence>
<feature type="region of interest" description="Disordered" evidence="7">
    <location>
        <begin position="87"/>
        <end position="117"/>
    </location>
</feature>
<dbReference type="PANTHER" id="PTHR12983:SF9">
    <property type="entry name" value="E3 UBIQUITIN-PROTEIN LIGASE RNF10"/>
    <property type="match status" value="1"/>
</dbReference>
<dbReference type="AlphaFoldDB" id="A0A2H9ZWB4"/>
<dbReference type="CDD" id="cd16536">
    <property type="entry name" value="RING-HC_RNF10"/>
    <property type="match status" value="1"/>
</dbReference>
<dbReference type="Proteomes" id="UP000236161">
    <property type="component" value="Unassembled WGS sequence"/>
</dbReference>
<dbReference type="Pfam" id="PF00097">
    <property type="entry name" value="zf-C3HC4"/>
    <property type="match status" value="1"/>
</dbReference>
<feature type="compositionally biased region" description="Low complexity" evidence="7">
    <location>
        <begin position="107"/>
        <end position="117"/>
    </location>
</feature>
<dbReference type="PROSITE" id="PS00518">
    <property type="entry name" value="ZF_RING_1"/>
    <property type="match status" value="1"/>
</dbReference>
<dbReference type="PROSITE" id="PS50089">
    <property type="entry name" value="ZF_RING_2"/>
    <property type="match status" value="1"/>
</dbReference>
<feature type="region of interest" description="Disordered" evidence="7">
    <location>
        <begin position="1"/>
        <end position="55"/>
    </location>
</feature>
<feature type="compositionally biased region" description="Polar residues" evidence="7">
    <location>
        <begin position="1"/>
        <end position="37"/>
    </location>
</feature>
<name>A0A2H9ZWB4_9ASPA</name>
<gene>
    <name evidence="9" type="primary">RMA1H1</name>
    <name evidence="9" type="ORF">AXF42_Ash014795</name>
</gene>
<dbReference type="GO" id="GO:0005737">
    <property type="term" value="C:cytoplasm"/>
    <property type="evidence" value="ECO:0007669"/>
    <property type="project" value="UniProtKB-SubCell"/>
</dbReference>
<organism evidence="9 10">
    <name type="scientific">Apostasia shenzhenica</name>
    <dbReference type="NCBI Taxonomy" id="1088818"/>
    <lineage>
        <taxon>Eukaryota</taxon>
        <taxon>Viridiplantae</taxon>
        <taxon>Streptophyta</taxon>
        <taxon>Embryophyta</taxon>
        <taxon>Tracheophyta</taxon>
        <taxon>Spermatophyta</taxon>
        <taxon>Magnoliopsida</taxon>
        <taxon>Liliopsida</taxon>
        <taxon>Asparagales</taxon>
        <taxon>Orchidaceae</taxon>
        <taxon>Apostasioideae</taxon>
        <taxon>Apostasia</taxon>
    </lineage>
</organism>
<evidence type="ECO:0000256" key="6">
    <source>
        <dbReference type="PROSITE-ProRule" id="PRU00175"/>
    </source>
</evidence>
<comment type="subcellular location">
    <subcellularLocation>
        <location evidence="1">Cytoplasm</location>
    </subcellularLocation>
</comment>
<evidence type="ECO:0000313" key="10">
    <source>
        <dbReference type="Proteomes" id="UP000236161"/>
    </source>
</evidence>
<dbReference type="GO" id="GO:0000976">
    <property type="term" value="F:transcription cis-regulatory region binding"/>
    <property type="evidence" value="ECO:0007669"/>
    <property type="project" value="TreeGrafter"/>
</dbReference>
<dbReference type="InterPro" id="IPR001841">
    <property type="entry name" value="Znf_RING"/>
</dbReference>
<sequence length="741" mass="82303">MSISPTDGQSSLPNSSTRDNRQNPTSSHGFLSPQQDRSLLGSHTGGPCSTSPGLAQVWESPLAGLIEVPGSNDGNFEKTSGISDIVKESKGSNAKKHSSGQKGDTYFQHQSSGGGCSSQFRFSRVGPQTNGRPARSPHNRILGSNGFQTSATQATARRSQVTNANHLLNFHYEVVHRSHPQQRVPALRRPQRIKPYNKDLFLQANYKFVVYDTGNYSIESIDPDKMFPWEDVVCLRYSSPFPVNCPICLESPLCPQITSCGHIYCFPCILRYLLMGMEDNKGESWKKCPLCFMMISSKDLYSVIIDQVKQFHVGDHADFVLLTRPKDSLIPLTKHQEATSPAPCGSDNSLDVFSKFVLTSDIELSVRDAKAHLSNWICKAEAGIIDDMEKLPYVCAALEHLEERMKSWMENLNFFGSPPLANCSSPLCIPKADYNPSVSKLYFKNSSLDMENFRSDTTMGARSPDNGVKHESAEVYAKRSNQFSHEKPAGSSVQMYNEDKILSEDLGSSNDARGQDSYNFYQVVDGQLLILHPLSMKCLLHHYGSYDMLPPRLSGQILELEAVTQSEAMRKRYRYLSHFPLTTTFQLCEIDLTEILPPPSLSPFMEEIRKRDKQRKRIAKKPIKHKRDSSHRVQVKDQKAKAEAASAAEVATLREMLNPSNQRYLTNEDTIFSLDEFEALGGVPASSQSTAVQSERKLFSSVTRLGFAAAHDSPALGIEDSAISSGRMDNSQASGAQGVLL</sequence>
<protein>
    <submittedName>
        <fullName evidence="9">E3 ubiquitin-protein ligase RMA1H1</fullName>
        <ecNumber evidence="9">3.6.4.-</ecNumber>
    </submittedName>
</protein>